<sequence>MVTRKSMKSFNVKKYNDEINKLNKMIETVNDFIHLFIVWEEKDDISKEWFENLLTLPFAKIRHSLNPINVAGITHYSYGVDFDSDETDLPTYIDYLDKVNCDMKRQMEFLKLLPEIQKAYGSLLIWNYNKEECEMSKYAERLIMEQCIEWEEDYMDEEV</sequence>
<organism evidence="1 2">
    <name type="scientific">Bacteroides ovatus</name>
    <dbReference type="NCBI Taxonomy" id="28116"/>
    <lineage>
        <taxon>Bacteria</taxon>
        <taxon>Pseudomonadati</taxon>
        <taxon>Bacteroidota</taxon>
        <taxon>Bacteroidia</taxon>
        <taxon>Bacteroidales</taxon>
        <taxon>Bacteroidaceae</taxon>
        <taxon>Bacteroides</taxon>
    </lineage>
</organism>
<evidence type="ECO:0000313" key="1">
    <source>
        <dbReference type="EMBL" id="KAA4661027.1"/>
    </source>
</evidence>
<dbReference type="RefSeq" id="WP_149959374.1">
    <property type="nucleotide sequence ID" value="NZ_JBCHGG010000063.1"/>
</dbReference>
<dbReference type="AlphaFoldDB" id="A0A5N4EMS4"/>
<evidence type="ECO:0000313" key="2">
    <source>
        <dbReference type="Proteomes" id="UP000435985"/>
    </source>
</evidence>
<protein>
    <submittedName>
        <fullName evidence="1">Uncharacterized protein</fullName>
    </submittedName>
</protein>
<dbReference type="EMBL" id="VWFO01000052">
    <property type="protein sequence ID" value="KAA4661027.1"/>
    <property type="molecule type" value="Genomic_DNA"/>
</dbReference>
<comment type="caution">
    <text evidence="1">The sequence shown here is derived from an EMBL/GenBank/DDBJ whole genome shotgun (WGS) entry which is preliminary data.</text>
</comment>
<accession>A0A5N4EMS4</accession>
<proteinExistence type="predicted"/>
<gene>
    <name evidence="1" type="ORF">F3B98_24705</name>
</gene>
<name>A0A5N4EMS4_BACOV</name>
<dbReference type="Proteomes" id="UP000435985">
    <property type="component" value="Unassembled WGS sequence"/>
</dbReference>
<reference evidence="1 2" key="1">
    <citation type="journal article" date="2019" name="Nat. Med.">
        <title>A library of human gut bacterial isolates paired with longitudinal multiomics data enables mechanistic microbiome research.</title>
        <authorList>
            <person name="Poyet M."/>
            <person name="Groussin M."/>
            <person name="Gibbons S.M."/>
            <person name="Avila-Pacheco J."/>
            <person name="Jiang X."/>
            <person name="Kearney S.M."/>
            <person name="Perrotta A.R."/>
            <person name="Berdy B."/>
            <person name="Zhao S."/>
            <person name="Lieberman T.D."/>
            <person name="Swanson P.K."/>
            <person name="Smith M."/>
            <person name="Roesemann S."/>
            <person name="Alexander J.E."/>
            <person name="Rich S.A."/>
            <person name="Livny J."/>
            <person name="Vlamakis H."/>
            <person name="Clish C."/>
            <person name="Bullock K."/>
            <person name="Deik A."/>
            <person name="Scott J."/>
            <person name="Pierce K.A."/>
            <person name="Xavier R.J."/>
            <person name="Alm E.J."/>
        </authorList>
    </citation>
    <scope>NUCLEOTIDE SEQUENCE [LARGE SCALE GENOMIC DNA]</scope>
    <source>
        <strain evidence="1 2">BIOML-A14</strain>
    </source>
</reference>